<evidence type="ECO:0000313" key="2">
    <source>
        <dbReference type="EMBL" id="MFC3004018.1"/>
    </source>
</evidence>
<name>A0ABV7C5G8_9PROT</name>
<keyword evidence="1" id="KW-0472">Membrane</keyword>
<keyword evidence="1" id="KW-1133">Transmembrane helix</keyword>
<organism evidence="2 3">
    <name type="scientific">Falsiroseomonas tokyonensis</name>
    <dbReference type="NCBI Taxonomy" id="430521"/>
    <lineage>
        <taxon>Bacteria</taxon>
        <taxon>Pseudomonadati</taxon>
        <taxon>Pseudomonadota</taxon>
        <taxon>Alphaproteobacteria</taxon>
        <taxon>Acetobacterales</taxon>
        <taxon>Roseomonadaceae</taxon>
        <taxon>Falsiroseomonas</taxon>
    </lineage>
</organism>
<dbReference type="EMBL" id="JBHRSB010000023">
    <property type="protein sequence ID" value="MFC3004018.1"/>
    <property type="molecule type" value="Genomic_DNA"/>
</dbReference>
<gene>
    <name evidence="2" type="ORF">ACFOD3_29290</name>
</gene>
<feature type="transmembrane region" description="Helical" evidence="1">
    <location>
        <begin position="9"/>
        <end position="28"/>
    </location>
</feature>
<protein>
    <recommendedName>
        <fullName evidence="4">VanZ-like domain-containing protein</fullName>
    </recommendedName>
</protein>
<keyword evidence="3" id="KW-1185">Reference proteome</keyword>
<keyword evidence="1" id="KW-0812">Transmembrane</keyword>
<dbReference type="InterPro" id="IPR014509">
    <property type="entry name" value="YjdF-like"/>
</dbReference>
<dbReference type="RefSeq" id="WP_216840463.1">
    <property type="nucleotide sequence ID" value="NZ_JAFNJS010000023.1"/>
</dbReference>
<dbReference type="Pfam" id="PF09997">
    <property type="entry name" value="DUF2238"/>
    <property type="match status" value="1"/>
</dbReference>
<comment type="caution">
    <text evidence="2">The sequence shown here is derived from an EMBL/GenBank/DDBJ whole genome shotgun (WGS) entry which is preliminary data.</text>
</comment>
<accession>A0ABV7C5G8</accession>
<proteinExistence type="predicted"/>
<sequence>MQATSKGRAIAWFLLVVLGVANVAGYAFDLYQRFWWFDRILHGCTILAVTLWLALFVFGPVIEGGRGRSFLAVLLLASVGIALGALWEVAEWGFDQIAPGDVIKGKHDTIIDIVMDTAGALLAGILALWLARWPPGTGGESR</sequence>
<dbReference type="Proteomes" id="UP001595420">
    <property type="component" value="Unassembled WGS sequence"/>
</dbReference>
<evidence type="ECO:0000256" key="1">
    <source>
        <dbReference type="SAM" id="Phobius"/>
    </source>
</evidence>
<reference evidence="3" key="1">
    <citation type="journal article" date="2019" name="Int. J. Syst. Evol. Microbiol.">
        <title>The Global Catalogue of Microorganisms (GCM) 10K type strain sequencing project: providing services to taxonomists for standard genome sequencing and annotation.</title>
        <authorList>
            <consortium name="The Broad Institute Genomics Platform"/>
            <consortium name="The Broad Institute Genome Sequencing Center for Infectious Disease"/>
            <person name="Wu L."/>
            <person name="Ma J."/>
        </authorList>
    </citation>
    <scope>NUCLEOTIDE SEQUENCE [LARGE SCALE GENOMIC DNA]</scope>
    <source>
        <strain evidence="3">CGMCC 1.16855</strain>
    </source>
</reference>
<feature type="transmembrane region" description="Helical" evidence="1">
    <location>
        <begin position="70"/>
        <end position="90"/>
    </location>
</feature>
<feature type="transmembrane region" description="Helical" evidence="1">
    <location>
        <begin position="110"/>
        <end position="131"/>
    </location>
</feature>
<feature type="transmembrane region" description="Helical" evidence="1">
    <location>
        <begin position="40"/>
        <end position="58"/>
    </location>
</feature>
<evidence type="ECO:0000313" key="3">
    <source>
        <dbReference type="Proteomes" id="UP001595420"/>
    </source>
</evidence>
<evidence type="ECO:0008006" key="4">
    <source>
        <dbReference type="Google" id="ProtNLM"/>
    </source>
</evidence>